<reference evidence="2 3" key="1">
    <citation type="journal article" date="2015" name="Sci. Rep.">
        <title>Unraveling adaptation of Pontibacter korlensis to radiation and infertility in desert through complete genome and comparative transcriptomic analysis.</title>
        <authorList>
            <person name="Dai J."/>
            <person name="Dai W."/>
            <person name="Qiu C."/>
            <person name="Yang Z."/>
            <person name="Zhang Y."/>
            <person name="Zhou M."/>
            <person name="Zhang L."/>
            <person name="Fang C."/>
            <person name="Gao Q."/>
            <person name="Yang Q."/>
            <person name="Li X."/>
            <person name="Wang Z."/>
            <person name="Wang Z."/>
            <person name="Jia Z."/>
            <person name="Chen X."/>
        </authorList>
    </citation>
    <scope>NUCLEOTIDE SEQUENCE [LARGE SCALE GENOMIC DNA]</scope>
    <source>
        <strain evidence="2 3">X14-1T</strain>
    </source>
</reference>
<feature type="signal peptide" evidence="1">
    <location>
        <begin position="1"/>
        <end position="18"/>
    </location>
</feature>
<evidence type="ECO:0000256" key="1">
    <source>
        <dbReference type="SAM" id="SignalP"/>
    </source>
</evidence>
<organism evidence="2 3">
    <name type="scientific">Pontibacter korlensis</name>
    <dbReference type="NCBI Taxonomy" id="400092"/>
    <lineage>
        <taxon>Bacteria</taxon>
        <taxon>Pseudomonadati</taxon>
        <taxon>Bacteroidota</taxon>
        <taxon>Cytophagia</taxon>
        <taxon>Cytophagales</taxon>
        <taxon>Hymenobacteraceae</taxon>
        <taxon>Pontibacter</taxon>
    </lineage>
</organism>
<dbReference type="STRING" id="400092.PKOR_07300"/>
<dbReference type="KEGG" id="pko:PKOR_07300"/>
<feature type="chain" id="PRO_5002416422" description="DUF4843 domain-containing protein" evidence="1">
    <location>
        <begin position="19"/>
        <end position="175"/>
    </location>
</feature>
<dbReference type="RefSeq" id="WP_046309987.1">
    <property type="nucleotide sequence ID" value="NZ_CBCSCY010000058.1"/>
</dbReference>
<dbReference type="EMBL" id="CP009621">
    <property type="protein sequence ID" value="AKD02969.1"/>
    <property type="molecule type" value="Genomic_DNA"/>
</dbReference>
<dbReference type="PATRIC" id="fig|400092.3.peg.1619"/>
<name>A0A0E3ZEH0_9BACT</name>
<dbReference type="OrthoDB" id="672279at2"/>
<sequence length="175" mass="19830">MKRLMLMVVLLFAVVATACEKIDDLLTFYINEDETFTIESGFPLGAVIPATPFTVTTNSEETFKNNKTRAELVKDVSLNRLELTIVEPEGQNFDFLKRIELYISSENQPEVRIAYLEEVPAGTTVLKLKSTNAKLDEYIKSDRYTIRTEAELAKPVTQDITIKADMRFKVTADPL</sequence>
<accession>A0A0E3ZEH0</accession>
<evidence type="ECO:0000313" key="3">
    <source>
        <dbReference type="Proteomes" id="UP000033109"/>
    </source>
</evidence>
<evidence type="ECO:0000313" key="2">
    <source>
        <dbReference type="EMBL" id="AKD02969.1"/>
    </source>
</evidence>
<proteinExistence type="predicted"/>
<dbReference type="AlphaFoldDB" id="A0A0E3ZEH0"/>
<dbReference type="HOGENOM" id="CLU_129256_0_0_10"/>
<keyword evidence="3" id="KW-1185">Reference proteome</keyword>
<protein>
    <recommendedName>
        <fullName evidence="4">DUF4843 domain-containing protein</fullName>
    </recommendedName>
</protein>
<dbReference type="PROSITE" id="PS51257">
    <property type="entry name" value="PROKAR_LIPOPROTEIN"/>
    <property type="match status" value="1"/>
</dbReference>
<evidence type="ECO:0008006" key="4">
    <source>
        <dbReference type="Google" id="ProtNLM"/>
    </source>
</evidence>
<dbReference type="Proteomes" id="UP000033109">
    <property type="component" value="Chromosome"/>
</dbReference>
<gene>
    <name evidence="2" type="ORF">PKOR_07300</name>
</gene>
<keyword evidence="1" id="KW-0732">Signal</keyword>